<evidence type="ECO:0000256" key="2">
    <source>
        <dbReference type="ARBA" id="ARBA00022630"/>
    </source>
</evidence>
<organism evidence="6 7">
    <name type="scientific">Thermocrispum agreste</name>
    <dbReference type="NCBI Taxonomy" id="37925"/>
    <lineage>
        <taxon>Bacteria</taxon>
        <taxon>Bacillati</taxon>
        <taxon>Actinomycetota</taxon>
        <taxon>Actinomycetes</taxon>
        <taxon>Pseudonocardiales</taxon>
        <taxon>Pseudonocardiaceae</taxon>
        <taxon>Thermocrispum</taxon>
    </lineage>
</organism>
<evidence type="ECO:0000256" key="5">
    <source>
        <dbReference type="ARBA" id="ARBA00023033"/>
    </source>
</evidence>
<gene>
    <name evidence="6" type="ORF">DIU77_001610</name>
</gene>
<evidence type="ECO:0000256" key="4">
    <source>
        <dbReference type="ARBA" id="ARBA00023002"/>
    </source>
</evidence>
<dbReference type="Proteomes" id="UP000249324">
    <property type="component" value="Unassembled WGS sequence"/>
</dbReference>
<dbReference type="AlphaFoldDB" id="A0ABD6FDD5"/>
<dbReference type="PANTHER" id="PTHR42747:SF4">
    <property type="entry name" value="BLR1330 PROTEIN"/>
    <property type="match status" value="1"/>
</dbReference>
<accession>A0ABD6FDD5</accession>
<dbReference type="InterPro" id="IPR004136">
    <property type="entry name" value="NMO"/>
</dbReference>
<name>A0ABD6FDD5_9PSEU</name>
<dbReference type="EMBL" id="QGUI02000008">
    <property type="protein sequence ID" value="MFO7190929.1"/>
    <property type="molecule type" value="Genomic_DNA"/>
</dbReference>
<dbReference type="Pfam" id="PF03060">
    <property type="entry name" value="NMO"/>
    <property type="match status" value="1"/>
</dbReference>
<sequence>MALPAVLRSGLEVPVIAAPMTRVSGPELVVAACRAGVIGAFPTHNARDADELDAWLHRIRHDVAEGSGAAAAFAANLVVHRSNHRLDEDMACLIRHRVPVVITSVGSPVPVVGPLHDAGCLVLADVATMRHVERALAAGVDGLVLLTAGAGGQTGWLNPLAFVRAVRREFAGPVVLAGGVTDGATVFAAEVLGADLCYMGTAFIATTESRASDAYRNAVVAAGMDDVVQTTAATGLPANLLRSWWERHTDHLGRSDGASGTFTFSSLLGDREPWAAGHSVAGVDRVRPVAALVESVRKEYQSARAAAFGTMP</sequence>
<proteinExistence type="inferred from homology"/>
<evidence type="ECO:0000313" key="6">
    <source>
        <dbReference type="EMBL" id="MFO7190929.1"/>
    </source>
</evidence>
<evidence type="ECO:0000256" key="3">
    <source>
        <dbReference type="ARBA" id="ARBA00022643"/>
    </source>
</evidence>
<dbReference type="GO" id="GO:0004497">
    <property type="term" value="F:monooxygenase activity"/>
    <property type="evidence" value="ECO:0007669"/>
    <property type="project" value="UniProtKB-KW"/>
</dbReference>
<evidence type="ECO:0000313" key="7">
    <source>
        <dbReference type="Proteomes" id="UP000249324"/>
    </source>
</evidence>
<reference evidence="6 7" key="1">
    <citation type="journal article" date="2021" name="BMC Genomics">
        <title>Genome-resolved metagenome and metatranscriptome analyses of thermophilic composting reveal key bacterial players and their metabolic interactions.</title>
        <authorList>
            <person name="Braga L.P.P."/>
            <person name="Pereira R.V."/>
            <person name="Martins L.F."/>
            <person name="Moura L.M.S."/>
            <person name="Sanchez F.B."/>
            <person name="Patane J.S.L."/>
            <person name="da Silva A.M."/>
            <person name="Setubal J.C."/>
        </authorList>
    </citation>
    <scope>NUCLEOTIDE SEQUENCE [LARGE SCALE GENOMIC DNA]</scope>
    <source>
        <strain evidence="6">ZC4RG45</strain>
    </source>
</reference>
<dbReference type="Gene3D" id="3.20.20.70">
    <property type="entry name" value="Aldolase class I"/>
    <property type="match status" value="1"/>
</dbReference>
<protein>
    <submittedName>
        <fullName evidence="6">Nitronate monooxygenase</fullName>
        <ecNumber evidence="6">1.13.12.-</ecNumber>
    </submittedName>
</protein>
<comment type="similarity">
    <text evidence="1">Belongs to the nitronate monooxygenase family. NMO class I subfamily.</text>
</comment>
<keyword evidence="2" id="KW-0285">Flavoprotein</keyword>
<comment type="caution">
    <text evidence="6">The sequence shown here is derived from an EMBL/GenBank/DDBJ whole genome shotgun (WGS) entry which is preliminary data.</text>
</comment>
<keyword evidence="5 6" id="KW-0503">Monooxygenase</keyword>
<dbReference type="SUPFAM" id="SSF51412">
    <property type="entry name" value="Inosine monophosphate dehydrogenase (IMPDH)"/>
    <property type="match status" value="1"/>
</dbReference>
<dbReference type="EC" id="1.13.12.-" evidence="6"/>
<dbReference type="PANTHER" id="PTHR42747">
    <property type="entry name" value="NITRONATE MONOOXYGENASE-RELATED"/>
    <property type="match status" value="1"/>
</dbReference>
<dbReference type="InterPro" id="IPR013785">
    <property type="entry name" value="Aldolase_TIM"/>
</dbReference>
<keyword evidence="4 6" id="KW-0560">Oxidoreductase</keyword>
<evidence type="ECO:0000256" key="1">
    <source>
        <dbReference type="ARBA" id="ARBA00009881"/>
    </source>
</evidence>
<dbReference type="CDD" id="cd04730">
    <property type="entry name" value="NPD_like"/>
    <property type="match status" value="1"/>
</dbReference>
<keyword evidence="3" id="KW-0288">FMN</keyword>